<dbReference type="InterPro" id="IPR005358">
    <property type="entry name" value="Puta_zinc/iron-chelating_dom"/>
</dbReference>
<name>A0A841T565_9BACL</name>
<evidence type="ECO:0000313" key="2">
    <source>
        <dbReference type="Proteomes" id="UP000535838"/>
    </source>
</evidence>
<dbReference type="InterPro" id="IPR052572">
    <property type="entry name" value="UPF0153_domain"/>
</dbReference>
<comment type="caution">
    <text evidence="1">The sequence shown here is derived from an EMBL/GenBank/DDBJ whole genome shotgun (WGS) entry which is preliminary data.</text>
</comment>
<dbReference type="RefSeq" id="WP_185122434.1">
    <property type="nucleotide sequence ID" value="NZ_JACJVQ010000020.1"/>
</dbReference>
<keyword evidence="2" id="KW-1185">Reference proteome</keyword>
<proteinExistence type="predicted"/>
<dbReference type="AlphaFoldDB" id="A0A841T565"/>
<sequence length="90" mass="9455">MECRTGCAACCIVISISSPIPGMPEGKPAGVRCVQLTDDNRCRLFGKPERPAVCGSLAASIEMCGSADEDAFRILGELEKATAPESGHDR</sequence>
<dbReference type="Proteomes" id="UP000535838">
    <property type="component" value="Unassembled WGS sequence"/>
</dbReference>
<dbReference type="PANTHER" id="PTHR36931:SF1">
    <property type="entry name" value="UPF0153 PROTEIN YEIW"/>
    <property type="match status" value="1"/>
</dbReference>
<accession>A0A841T565</accession>
<gene>
    <name evidence="1" type="ORF">H7B67_24145</name>
</gene>
<organism evidence="1 2">
    <name type="scientific">Cohnella thailandensis</name>
    <dbReference type="NCBI Taxonomy" id="557557"/>
    <lineage>
        <taxon>Bacteria</taxon>
        <taxon>Bacillati</taxon>
        <taxon>Bacillota</taxon>
        <taxon>Bacilli</taxon>
        <taxon>Bacillales</taxon>
        <taxon>Paenibacillaceae</taxon>
        <taxon>Cohnella</taxon>
    </lineage>
</organism>
<dbReference type="PANTHER" id="PTHR36931">
    <property type="entry name" value="UPF0153 PROTEIN YEIW"/>
    <property type="match status" value="1"/>
</dbReference>
<evidence type="ECO:0000313" key="1">
    <source>
        <dbReference type="EMBL" id="MBB6637230.1"/>
    </source>
</evidence>
<protein>
    <submittedName>
        <fullName evidence="1">YkgJ family cysteine cluster protein</fullName>
    </submittedName>
</protein>
<dbReference type="EMBL" id="JACJVQ010000020">
    <property type="protein sequence ID" value="MBB6637230.1"/>
    <property type="molecule type" value="Genomic_DNA"/>
</dbReference>
<dbReference type="Pfam" id="PF03692">
    <property type="entry name" value="CxxCxxCC"/>
    <property type="match status" value="1"/>
</dbReference>
<reference evidence="1 2" key="1">
    <citation type="submission" date="2020-08" db="EMBL/GenBank/DDBJ databases">
        <title>Cohnella phylogeny.</title>
        <authorList>
            <person name="Dunlap C."/>
        </authorList>
    </citation>
    <scope>NUCLEOTIDE SEQUENCE [LARGE SCALE GENOMIC DNA]</scope>
    <source>
        <strain evidence="1 2">DSM 25241</strain>
    </source>
</reference>